<dbReference type="EnsemblMetazoa" id="SMAR001067-RA">
    <property type="protein sequence ID" value="SMAR001067-PA"/>
    <property type="gene ID" value="SMAR001067"/>
</dbReference>
<dbReference type="GO" id="GO:0003677">
    <property type="term" value="F:DNA binding"/>
    <property type="evidence" value="ECO:0007669"/>
    <property type="project" value="InterPro"/>
</dbReference>
<feature type="compositionally biased region" description="Basic residues" evidence="1">
    <location>
        <begin position="100"/>
        <end position="109"/>
    </location>
</feature>
<feature type="region of interest" description="Disordered" evidence="1">
    <location>
        <begin position="174"/>
        <end position="207"/>
    </location>
</feature>
<dbReference type="HOGENOM" id="CLU_047763_0_0_1"/>
<dbReference type="eggNOG" id="KOG0017">
    <property type="taxonomic scope" value="Eukaryota"/>
</dbReference>
<evidence type="ECO:0000256" key="1">
    <source>
        <dbReference type="SAM" id="MobiDB-lite"/>
    </source>
</evidence>
<dbReference type="InterPro" id="IPR016177">
    <property type="entry name" value="DNA-bd_dom_sf"/>
</dbReference>
<feature type="compositionally biased region" description="Polar residues" evidence="1">
    <location>
        <begin position="35"/>
        <end position="49"/>
    </location>
</feature>
<dbReference type="SUPFAM" id="SSF54171">
    <property type="entry name" value="DNA-binding domain"/>
    <property type="match status" value="1"/>
</dbReference>
<accession>T1IJJ7</accession>
<organism evidence="3 4">
    <name type="scientific">Strigamia maritima</name>
    <name type="common">European centipede</name>
    <name type="synonym">Geophilus maritimus</name>
    <dbReference type="NCBI Taxonomy" id="126957"/>
    <lineage>
        <taxon>Eukaryota</taxon>
        <taxon>Metazoa</taxon>
        <taxon>Ecdysozoa</taxon>
        <taxon>Arthropoda</taxon>
        <taxon>Myriapoda</taxon>
        <taxon>Chilopoda</taxon>
        <taxon>Pleurostigmophora</taxon>
        <taxon>Geophilomorpha</taxon>
        <taxon>Linotaeniidae</taxon>
        <taxon>Strigamia</taxon>
    </lineage>
</organism>
<dbReference type="Pfam" id="PF01429">
    <property type="entry name" value="MBD"/>
    <property type="match status" value="1"/>
</dbReference>
<dbReference type="InterPro" id="IPR001739">
    <property type="entry name" value="Methyl_CpG_DNA-bd"/>
</dbReference>
<dbReference type="Gene3D" id="3.30.890.10">
    <property type="entry name" value="Methyl-cpg-binding Protein 2, Chain A"/>
    <property type="match status" value="1"/>
</dbReference>
<dbReference type="PROSITE" id="PS50982">
    <property type="entry name" value="MBD"/>
    <property type="match status" value="1"/>
</dbReference>
<evidence type="ECO:0000313" key="3">
    <source>
        <dbReference type="EnsemblMetazoa" id="SMAR001067-PA"/>
    </source>
</evidence>
<dbReference type="PhylomeDB" id="T1IJJ7"/>
<proteinExistence type="predicted"/>
<evidence type="ECO:0000259" key="2">
    <source>
        <dbReference type="PROSITE" id="PS50982"/>
    </source>
</evidence>
<dbReference type="EMBL" id="JH430308">
    <property type="status" value="NOT_ANNOTATED_CDS"/>
    <property type="molecule type" value="Genomic_DNA"/>
</dbReference>
<reference evidence="4" key="1">
    <citation type="submission" date="2011-05" db="EMBL/GenBank/DDBJ databases">
        <authorList>
            <person name="Richards S.R."/>
            <person name="Qu J."/>
            <person name="Jiang H."/>
            <person name="Jhangiani S.N."/>
            <person name="Agravi P."/>
            <person name="Goodspeed R."/>
            <person name="Gross S."/>
            <person name="Mandapat C."/>
            <person name="Jackson L."/>
            <person name="Mathew T."/>
            <person name="Pu L."/>
            <person name="Thornton R."/>
            <person name="Saada N."/>
            <person name="Wilczek-Boney K.B."/>
            <person name="Lee S."/>
            <person name="Kovar C."/>
            <person name="Wu Y."/>
            <person name="Scherer S.E."/>
            <person name="Worley K.C."/>
            <person name="Muzny D.M."/>
            <person name="Gibbs R."/>
        </authorList>
    </citation>
    <scope>NUCLEOTIDE SEQUENCE</scope>
    <source>
        <strain evidence="4">Brora</strain>
    </source>
</reference>
<evidence type="ECO:0000313" key="4">
    <source>
        <dbReference type="Proteomes" id="UP000014500"/>
    </source>
</evidence>
<protein>
    <recommendedName>
        <fullName evidence="2">MBD domain-containing protein</fullName>
    </recommendedName>
</protein>
<sequence length="358" mass="40065">MTVQDDVYENKHLKVDKTKVYKDVVDTYLGDSPLDISNGSETHSFNPNESSDDFDDDSSSPVPVKAPIIPPAAPLTTQAPSGVTTLKKPKQPVPIPPFKPRSKVKRAHVPGKSGWIREQVQRQSGATAGQWDVYFYPPGQQVKLRSRPEVRSYCENELIEPNVAADYDWKPSQKPVDTVVQEPSTEQAVVEPQGATDESDNNGTSEDSYETYAVRVYLAEISEPNTENNQLKLYQTNFIDKLAEKYAVVRNNLIKVPVSVGTTLGDCKDAETNTEFPFRNLVGSLMFLATSTRPDILYSTIFLSQFNNKHSLKHVKCLMQALQYVPKVIHVGNCMILLVSRMSVINLDVHSHPESYFM</sequence>
<dbReference type="CDD" id="cd00122">
    <property type="entry name" value="MBD"/>
    <property type="match status" value="1"/>
</dbReference>
<name>T1IJJ7_STRMM</name>
<feature type="domain" description="MBD" evidence="2">
    <location>
        <begin position="101"/>
        <end position="174"/>
    </location>
</feature>
<dbReference type="Proteomes" id="UP000014500">
    <property type="component" value="Unassembled WGS sequence"/>
</dbReference>
<feature type="region of interest" description="Disordered" evidence="1">
    <location>
        <begin position="31"/>
        <end position="110"/>
    </location>
</feature>
<dbReference type="STRING" id="126957.T1IJJ7"/>
<reference evidence="3" key="2">
    <citation type="submission" date="2015-02" db="UniProtKB">
        <authorList>
            <consortium name="EnsemblMetazoa"/>
        </authorList>
    </citation>
    <scope>IDENTIFICATION</scope>
</reference>
<dbReference type="AlphaFoldDB" id="T1IJJ7"/>
<keyword evidence="4" id="KW-1185">Reference proteome</keyword>